<dbReference type="Pfam" id="PF02894">
    <property type="entry name" value="GFO_IDH_MocA_C"/>
    <property type="match status" value="1"/>
</dbReference>
<evidence type="ECO:0000313" key="4">
    <source>
        <dbReference type="Proteomes" id="UP000654913"/>
    </source>
</evidence>
<protein>
    <recommendedName>
        <fullName evidence="5">Oxidoreductase</fullName>
    </recommendedName>
</protein>
<sequence>MPTGIALLGAGVFAKREHLPAIKSCPLLRLKAVYSRSQASAESLVAAAGEDVDSYFDSPTKPSQSLDDLFRRDDIAGVVIAVAIPATPDLIKRALAAGKHVLSEKPIAPDVKTARELIDYHHRQTSKLQWAIGENFRFWESVDKAASILKNMHGSLVTLSVTAYTFTDAETPFYHSDWRQKPEHQGGYLLDGGVHFVAVLRTLLAAVGDTVNCVAAYTTSLQEHLPPVDTVHAILRTSNGRSGTYTSSVGIEAKRMMEFEIVTDKGSVIYRPFQTEIITRQKLEGKWEEQSEPAPLMWGVKEEVAAFAEGISRGEMDSRLSPSEALEDVRIVEAMLRSGGAQGLPVDVATDTA</sequence>
<gene>
    <name evidence="3" type="ORF">APUU_41709S</name>
</gene>
<dbReference type="GO" id="GO:0005737">
    <property type="term" value="C:cytoplasm"/>
    <property type="evidence" value="ECO:0007669"/>
    <property type="project" value="TreeGrafter"/>
</dbReference>
<proteinExistence type="predicted"/>
<dbReference type="KEGG" id="apuu:APUU_41709S"/>
<dbReference type="GO" id="GO:0016491">
    <property type="term" value="F:oxidoreductase activity"/>
    <property type="evidence" value="ECO:0007669"/>
    <property type="project" value="TreeGrafter"/>
</dbReference>
<dbReference type="Gene3D" id="3.40.50.720">
    <property type="entry name" value="NAD(P)-binding Rossmann-like Domain"/>
    <property type="match status" value="1"/>
</dbReference>
<feature type="domain" description="Gfo/Idh/MocA-like oxidoreductase N-terminal" evidence="1">
    <location>
        <begin position="5"/>
        <end position="128"/>
    </location>
</feature>
<dbReference type="OrthoDB" id="64915at2759"/>
<accession>A0A7R7XPD6</accession>
<dbReference type="InterPro" id="IPR036291">
    <property type="entry name" value="NAD(P)-bd_dom_sf"/>
</dbReference>
<organism evidence="3 4">
    <name type="scientific">Aspergillus puulaauensis</name>
    <dbReference type="NCBI Taxonomy" id="1220207"/>
    <lineage>
        <taxon>Eukaryota</taxon>
        <taxon>Fungi</taxon>
        <taxon>Dikarya</taxon>
        <taxon>Ascomycota</taxon>
        <taxon>Pezizomycotina</taxon>
        <taxon>Eurotiomycetes</taxon>
        <taxon>Eurotiomycetidae</taxon>
        <taxon>Eurotiales</taxon>
        <taxon>Aspergillaceae</taxon>
        <taxon>Aspergillus</taxon>
    </lineage>
</organism>
<dbReference type="RefSeq" id="XP_041557459.1">
    <property type="nucleotide sequence ID" value="XM_041704922.1"/>
</dbReference>
<feature type="domain" description="Gfo/Idh/MocA-like oxidoreductase C-terminal" evidence="2">
    <location>
        <begin position="156"/>
        <end position="338"/>
    </location>
</feature>
<dbReference type="GeneID" id="64975270"/>
<evidence type="ECO:0000259" key="1">
    <source>
        <dbReference type="Pfam" id="PF01408"/>
    </source>
</evidence>
<reference evidence="3" key="1">
    <citation type="submission" date="2021-01" db="EMBL/GenBank/DDBJ databases">
        <authorList>
            <consortium name="Aspergillus puulaauensis MK2 genome sequencing consortium"/>
            <person name="Kazuki M."/>
            <person name="Futagami T."/>
        </authorList>
    </citation>
    <scope>NUCLEOTIDE SEQUENCE</scope>
    <source>
        <strain evidence="3">MK2</strain>
    </source>
</reference>
<evidence type="ECO:0000259" key="2">
    <source>
        <dbReference type="Pfam" id="PF02894"/>
    </source>
</evidence>
<dbReference type="PANTHER" id="PTHR42840">
    <property type="entry name" value="NAD(P)-BINDING ROSSMANN-FOLD SUPERFAMILY PROTEIN-RELATED"/>
    <property type="match status" value="1"/>
</dbReference>
<dbReference type="EMBL" id="AP024446">
    <property type="protein sequence ID" value="BCS25265.1"/>
    <property type="molecule type" value="Genomic_DNA"/>
</dbReference>
<dbReference type="GO" id="GO:0006740">
    <property type="term" value="P:NADPH regeneration"/>
    <property type="evidence" value="ECO:0007669"/>
    <property type="project" value="TreeGrafter"/>
</dbReference>
<evidence type="ECO:0000313" key="3">
    <source>
        <dbReference type="EMBL" id="BCS25265.1"/>
    </source>
</evidence>
<dbReference type="PANTHER" id="PTHR42840:SF5">
    <property type="entry name" value="NAD(P)-BINDING ROSSMANN-FOLD SUPERFAMILY PROTEIN"/>
    <property type="match status" value="1"/>
</dbReference>
<dbReference type="Pfam" id="PF01408">
    <property type="entry name" value="GFO_IDH_MocA"/>
    <property type="match status" value="1"/>
</dbReference>
<dbReference type="GO" id="GO:0000166">
    <property type="term" value="F:nucleotide binding"/>
    <property type="evidence" value="ECO:0007669"/>
    <property type="project" value="InterPro"/>
</dbReference>
<dbReference type="Gene3D" id="3.30.360.10">
    <property type="entry name" value="Dihydrodipicolinate Reductase, domain 2"/>
    <property type="match status" value="1"/>
</dbReference>
<dbReference type="InterPro" id="IPR000683">
    <property type="entry name" value="Gfo/Idh/MocA-like_OxRdtase_N"/>
</dbReference>
<dbReference type="Proteomes" id="UP000654913">
    <property type="component" value="Chromosome 4"/>
</dbReference>
<dbReference type="SUPFAM" id="SSF51735">
    <property type="entry name" value="NAD(P)-binding Rossmann-fold domains"/>
    <property type="match status" value="1"/>
</dbReference>
<keyword evidence="4" id="KW-1185">Reference proteome</keyword>
<evidence type="ECO:0008006" key="5">
    <source>
        <dbReference type="Google" id="ProtNLM"/>
    </source>
</evidence>
<dbReference type="InterPro" id="IPR004104">
    <property type="entry name" value="Gfo/Idh/MocA-like_OxRdtase_C"/>
</dbReference>
<name>A0A7R7XPD6_9EURO</name>
<reference evidence="3" key="2">
    <citation type="submission" date="2021-02" db="EMBL/GenBank/DDBJ databases">
        <title>Aspergillus puulaauensis MK2 genome sequence.</title>
        <authorList>
            <person name="Futagami T."/>
            <person name="Mori K."/>
            <person name="Kadooka C."/>
            <person name="Tanaka T."/>
        </authorList>
    </citation>
    <scope>NUCLEOTIDE SEQUENCE</scope>
    <source>
        <strain evidence="3">MK2</strain>
    </source>
</reference>
<dbReference type="SUPFAM" id="SSF55347">
    <property type="entry name" value="Glyceraldehyde-3-phosphate dehydrogenase-like, C-terminal domain"/>
    <property type="match status" value="1"/>
</dbReference>
<dbReference type="AlphaFoldDB" id="A0A7R7XPD6"/>